<dbReference type="AlphaFoldDB" id="A0A409W820"/>
<gene>
    <name evidence="2" type="ORF">CVT26_005526</name>
</gene>
<evidence type="ECO:0000313" key="3">
    <source>
        <dbReference type="Proteomes" id="UP000284706"/>
    </source>
</evidence>
<dbReference type="OrthoDB" id="3113551at2759"/>
<comment type="caution">
    <text evidence="2">The sequence shown here is derived from an EMBL/GenBank/DDBJ whole genome shotgun (WGS) entry which is preliminary data.</text>
</comment>
<dbReference type="Proteomes" id="UP000284706">
    <property type="component" value="Unassembled WGS sequence"/>
</dbReference>
<feature type="chain" id="PRO_5019062735" description="SCP domain-containing protein" evidence="1">
    <location>
        <begin position="24"/>
        <end position="178"/>
    </location>
</feature>
<dbReference type="InParanoid" id="A0A409W820"/>
<proteinExistence type="predicted"/>
<reference evidence="2 3" key="1">
    <citation type="journal article" date="2018" name="Evol. Lett.">
        <title>Horizontal gene cluster transfer increased hallucinogenic mushroom diversity.</title>
        <authorList>
            <person name="Reynolds H.T."/>
            <person name="Vijayakumar V."/>
            <person name="Gluck-Thaler E."/>
            <person name="Korotkin H.B."/>
            <person name="Matheny P.B."/>
            <person name="Slot J.C."/>
        </authorList>
    </citation>
    <scope>NUCLEOTIDE SEQUENCE [LARGE SCALE GENOMIC DNA]</scope>
    <source>
        <strain evidence="2 3">SRW20</strain>
    </source>
</reference>
<keyword evidence="3" id="KW-1185">Reference proteome</keyword>
<keyword evidence="1" id="KW-0732">Signal</keyword>
<organism evidence="2 3">
    <name type="scientific">Gymnopilus dilepis</name>
    <dbReference type="NCBI Taxonomy" id="231916"/>
    <lineage>
        <taxon>Eukaryota</taxon>
        <taxon>Fungi</taxon>
        <taxon>Dikarya</taxon>
        <taxon>Basidiomycota</taxon>
        <taxon>Agaricomycotina</taxon>
        <taxon>Agaricomycetes</taxon>
        <taxon>Agaricomycetidae</taxon>
        <taxon>Agaricales</taxon>
        <taxon>Agaricineae</taxon>
        <taxon>Hymenogastraceae</taxon>
        <taxon>Gymnopilus</taxon>
    </lineage>
</organism>
<name>A0A409W820_9AGAR</name>
<dbReference type="EMBL" id="NHYE01005324">
    <property type="protein sequence ID" value="PPQ74656.1"/>
    <property type="molecule type" value="Genomic_DNA"/>
</dbReference>
<accession>A0A409W820</accession>
<evidence type="ECO:0000313" key="2">
    <source>
        <dbReference type="EMBL" id="PPQ74656.1"/>
    </source>
</evidence>
<protein>
    <recommendedName>
        <fullName evidence="4">SCP domain-containing protein</fullName>
    </recommendedName>
</protein>
<sequence>MKFSICLSLIPLLASFCVSTVMAYSVYNTQRAELAARQDLESALISYLERRTQSEERKPSLLKAIFSRPKLTEEEKERKKAFRAAHKEYVKSGKEIHKEAKKEGRTGVQAVFNGPGYAEHGEKALKAAHHGWKNNNHLQQFTHADVTASRLKSGRTHVSVRYHKNDGAPGAHESYILD</sequence>
<evidence type="ECO:0008006" key="4">
    <source>
        <dbReference type="Google" id="ProtNLM"/>
    </source>
</evidence>
<feature type="signal peptide" evidence="1">
    <location>
        <begin position="1"/>
        <end position="23"/>
    </location>
</feature>
<evidence type="ECO:0000256" key="1">
    <source>
        <dbReference type="SAM" id="SignalP"/>
    </source>
</evidence>